<proteinExistence type="predicted"/>
<evidence type="ECO:0000259" key="4">
    <source>
        <dbReference type="PROSITE" id="PS01124"/>
    </source>
</evidence>
<evidence type="ECO:0000313" key="5">
    <source>
        <dbReference type="EMBL" id="MST58092.1"/>
    </source>
</evidence>
<dbReference type="RefSeq" id="WP_154496214.1">
    <property type="nucleotide sequence ID" value="NZ_VUMU01000007.1"/>
</dbReference>
<dbReference type="Gene3D" id="2.60.120.10">
    <property type="entry name" value="Jelly Rolls"/>
    <property type="match status" value="1"/>
</dbReference>
<dbReference type="PRINTS" id="PR00032">
    <property type="entry name" value="HTHARAC"/>
</dbReference>
<dbReference type="InterPro" id="IPR020449">
    <property type="entry name" value="Tscrpt_reg_AraC-type_HTH"/>
</dbReference>
<dbReference type="InterPro" id="IPR018060">
    <property type="entry name" value="HTH_AraC"/>
</dbReference>
<evidence type="ECO:0000313" key="6">
    <source>
        <dbReference type="Proteomes" id="UP000476055"/>
    </source>
</evidence>
<dbReference type="GO" id="GO:0003700">
    <property type="term" value="F:DNA-binding transcription factor activity"/>
    <property type="evidence" value="ECO:0007669"/>
    <property type="project" value="InterPro"/>
</dbReference>
<keyword evidence="1" id="KW-0805">Transcription regulation</keyword>
<dbReference type="Gene3D" id="1.10.10.60">
    <property type="entry name" value="Homeodomain-like"/>
    <property type="match status" value="2"/>
</dbReference>
<evidence type="ECO:0000256" key="1">
    <source>
        <dbReference type="ARBA" id="ARBA00023015"/>
    </source>
</evidence>
<dbReference type="InterPro" id="IPR014710">
    <property type="entry name" value="RmlC-like_jellyroll"/>
</dbReference>
<evidence type="ECO:0000256" key="2">
    <source>
        <dbReference type="ARBA" id="ARBA00023125"/>
    </source>
</evidence>
<dbReference type="Pfam" id="PF12833">
    <property type="entry name" value="HTH_18"/>
    <property type="match status" value="1"/>
</dbReference>
<dbReference type="InterPro" id="IPR018062">
    <property type="entry name" value="HTH_AraC-typ_CS"/>
</dbReference>
<reference evidence="5 6" key="1">
    <citation type="submission" date="2019-08" db="EMBL/GenBank/DDBJ databases">
        <title>In-depth cultivation of the pig gut microbiome towards novel bacterial diversity and tailored functional studies.</title>
        <authorList>
            <person name="Wylensek D."/>
            <person name="Hitch T.C.A."/>
            <person name="Clavel T."/>
        </authorList>
    </citation>
    <scope>NUCLEOTIDE SEQUENCE [LARGE SCALE GENOMIC DNA]</scope>
    <source>
        <strain evidence="5 6">WCA3-601-WT-6H</strain>
    </source>
</reference>
<dbReference type="Pfam" id="PF02311">
    <property type="entry name" value="AraC_binding"/>
    <property type="match status" value="1"/>
</dbReference>
<dbReference type="PROSITE" id="PS00041">
    <property type="entry name" value="HTH_ARAC_FAMILY_1"/>
    <property type="match status" value="1"/>
</dbReference>
<dbReference type="SUPFAM" id="SSF51182">
    <property type="entry name" value="RmlC-like cupins"/>
    <property type="match status" value="1"/>
</dbReference>
<organism evidence="5 6">
    <name type="scientific">Waltera intestinalis</name>
    <dbReference type="NCBI Taxonomy" id="2606635"/>
    <lineage>
        <taxon>Bacteria</taxon>
        <taxon>Bacillati</taxon>
        <taxon>Bacillota</taxon>
        <taxon>Clostridia</taxon>
        <taxon>Lachnospirales</taxon>
        <taxon>Lachnospiraceae</taxon>
        <taxon>Waltera</taxon>
    </lineage>
</organism>
<gene>
    <name evidence="5" type="ORF">FYJ59_07525</name>
</gene>
<dbReference type="GO" id="GO:0043565">
    <property type="term" value="F:sequence-specific DNA binding"/>
    <property type="evidence" value="ECO:0007669"/>
    <property type="project" value="InterPro"/>
</dbReference>
<protein>
    <submittedName>
        <fullName evidence="5">AraC family transcriptional regulator</fullName>
    </submittedName>
</protein>
<dbReference type="PANTHER" id="PTHR43280">
    <property type="entry name" value="ARAC-FAMILY TRANSCRIPTIONAL REGULATOR"/>
    <property type="match status" value="1"/>
</dbReference>
<dbReference type="InterPro" id="IPR003313">
    <property type="entry name" value="AraC-bd"/>
</dbReference>
<comment type="caution">
    <text evidence="5">The sequence shown here is derived from an EMBL/GenBank/DDBJ whole genome shotgun (WGS) entry which is preliminary data.</text>
</comment>
<keyword evidence="2" id="KW-0238">DNA-binding</keyword>
<dbReference type="InterPro" id="IPR011051">
    <property type="entry name" value="RmlC_Cupin_sf"/>
</dbReference>
<keyword evidence="6" id="KW-1185">Reference proteome</keyword>
<sequence>MYFDMYENSFLDPAYITPEEQQILDGDIAVQKNLYTSKQDFVVESDKFLEHSEDDITLRRHTRFVDFPKHKHDYVEIFYCLSGSVTHVINEEEIRLRPGELLFMNQHIEHAVIACGQEDLGINIIIRPAYFQNILTLINKDNILADFIINALESDSCVGQYLYFTVSDNPCIQNLIHNAVFLLLQQPQNWHKLSEHTFALLFMHILSNAENILLDQKDEQSNVLMVVVRRYLAEHYDTGTLHELAAQIGYTPSSLSRMIKKYSSTTFKEIQTKQRMRVAMNQLSHTALPVSEIALSVGYENQNFFYKQFKKMYDMTPNEARLKSRR</sequence>
<accession>A0A6L5YKC3</accession>
<dbReference type="SUPFAM" id="SSF46689">
    <property type="entry name" value="Homeodomain-like"/>
    <property type="match status" value="1"/>
</dbReference>
<feature type="domain" description="HTH araC/xylS-type" evidence="4">
    <location>
        <begin position="222"/>
        <end position="323"/>
    </location>
</feature>
<evidence type="ECO:0000256" key="3">
    <source>
        <dbReference type="ARBA" id="ARBA00023163"/>
    </source>
</evidence>
<dbReference type="PANTHER" id="PTHR43280:SF2">
    <property type="entry name" value="HTH-TYPE TRANSCRIPTIONAL REGULATOR EXSA"/>
    <property type="match status" value="1"/>
</dbReference>
<dbReference type="EMBL" id="VUMU01000007">
    <property type="protein sequence ID" value="MST58092.1"/>
    <property type="molecule type" value="Genomic_DNA"/>
</dbReference>
<dbReference type="PROSITE" id="PS01124">
    <property type="entry name" value="HTH_ARAC_FAMILY_2"/>
    <property type="match status" value="1"/>
</dbReference>
<dbReference type="SMART" id="SM00342">
    <property type="entry name" value="HTH_ARAC"/>
    <property type="match status" value="1"/>
</dbReference>
<keyword evidence="3" id="KW-0804">Transcription</keyword>
<name>A0A6L5YKC3_9FIRM</name>
<dbReference type="AlphaFoldDB" id="A0A6L5YKC3"/>
<dbReference type="Proteomes" id="UP000476055">
    <property type="component" value="Unassembled WGS sequence"/>
</dbReference>
<dbReference type="InterPro" id="IPR009057">
    <property type="entry name" value="Homeodomain-like_sf"/>
</dbReference>